<dbReference type="GO" id="GO:0006152">
    <property type="term" value="P:purine nucleoside catabolic process"/>
    <property type="evidence" value="ECO:0007669"/>
    <property type="project" value="TreeGrafter"/>
</dbReference>
<evidence type="ECO:0000256" key="2">
    <source>
        <dbReference type="ARBA" id="ARBA00022801"/>
    </source>
</evidence>
<comment type="similarity">
    <text evidence="1">Belongs to the IUNH family.</text>
</comment>
<evidence type="ECO:0000256" key="3">
    <source>
        <dbReference type="ARBA" id="ARBA00023295"/>
    </source>
</evidence>
<evidence type="ECO:0000256" key="1">
    <source>
        <dbReference type="ARBA" id="ARBA00009176"/>
    </source>
</evidence>
<dbReference type="GO" id="GO:0008477">
    <property type="term" value="F:purine nucleosidase activity"/>
    <property type="evidence" value="ECO:0007669"/>
    <property type="project" value="TreeGrafter"/>
</dbReference>
<dbReference type="CDD" id="cd02650">
    <property type="entry name" value="nuc_hydro_CaPnhB"/>
    <property type="match status" value="1"/>
</dbReference>
<dbReference type="SUPFAM" id="SSF53590">
    <property type="entry name" value="Nucleoside hydrolase"/>
    <property type="match status" value="1"/>
</dbReference>
<organism evidence="5">
    <name type="scientific">Amphora coffeiformis</name>
    <dbReference type="NCBI Taxonomy" id="265554"/>
    <lineage>
        <taxon>Eukaryota</taxon>
        <taxon>Sar</taxon>
        <taxon>Stramenopiles</taxon>
        <taxon>Ochrophyta</taxon>
        <taxon>Bacillariophyta</taxon>
        <taxon>Bacillariophyceae</taxon>
        <taxon>Bacillariophycidae</taxon>
        <taxon>Thalassiophysales</taxon>
        <taxon>Catenulaceae</taxon>
        <taxon>Amphora</taxon>
    </lineage>
</organism>
<evidence type="ECO:0000259" key="4">
    <source>
        <dbReference type="Pfam" id="PF01156"/>
    </source>
</evidence>
<keyword evidence="3" id="KW-0326">Glycosidase</keyword>
<dbReference type="GO" id="GO:0005829">
    <property type="term" value="C:cytosol"/>
    <property type="evidence" value="ECO:0007669"/>
    <property type="project" value="TreeGrafter"/>
</dbReference>
<reference evidence="5" key="1">
    <citation type="submission" date="2021-01" db="EMBL/GenBank/DDBJ databases">
        <authorList>
            <person name="Corre E."/>
            <person name="Pelletier E."/>
            <person name="Niang G."/>
            <person name="Scheremetjew M."/>
            <person name="Finn R."/>
            <person name="Kale V."/>
            <person name="Holt S."/>
            <person name="Cochrane G."/>
            <person name="Meng A."/>
            <person name="Brown T."/>
            <person name="Cohen L."/>
        </authorList>
    </citation>
    <scope>NUCLEOTIDE SEQUENCE</scope>
    <source>
        <strain evidence="5">CCMP127</strain>
    </source>
</reference>
<dbReference type="InterPro" id="IPR036452">
    <property type="entry name" value="Ribo_hydro-like"/>
</dbReference>
<sequence length="330" mass="35655">MPPHKVIYDTDPGVDDAMGLLFLHHHPDIELLGITTVFGNAEIDVTTRNARYLHQEWKLKCPIAKGAGETFWPNRVSGDPPVHIHGHDGLGNVAKNNDDFFKLLEGAPPLDPRPAAQFMIDTINANPPQTVSIVAVGRMTNLANALKIDPSIAERVQQVVIMGGAFDVKGNVTPAAEANIHGDPEAADVVCTAKWPLRCIGLDVTMQTIMTRTRLKEIADAAGKRGQLLFDVSQFYLDFYEGVVDDGMAVHDSCACAYVVAPELFQMRSGPVRVVCGGLADGMTIQKPDGKVFGPSPAWEKVPSQQVAIGIDAPAILKLIHDSIVSVKEE</sequence>
<dbReference type="PANTHER" id="PTHR12304">
    <property type="entry name" value="INOSINE-URIDINE PREFERRING NUCLEOSIDE HYDROLASE"/>
    <property type="match status" value="1"/>
</dbReference>
<dbReference type="InterPro" id="IPR023186">
    <property type="entry name" value="IUNH"/>
</dbReference>
<gene>
    <name evidence="5" type="ORF">ACOF00016_LOCUS9537</name>
</gene>
<dbReference type="PANTHER" id="PTHR12304:SF4">
    <property type="entry name" value="URIDINE NUCLEOSIDASE"/>
    <property type="match status" value="1"/>
</dbReference>
<evidence type="ECO:0000313" key="5">
    <source>
        <dbReference type="EMBL" id="CAE0412269.1"/>
    </source>
</evidence>
<name>A0A7S3L5G3_9STRA</name>
<protein>
    <recommendedName>
        <fullName evidence="4">Inosine/uridine-preferring nucleoside hydrolase domain-containing protein</fullName>
    </recommendedName>
</protein>
<dbReference type="AlphaFoldDB" id="A0A7S3L5G3"/>
<keyword evidence="2" id="KW-0378">Hydrolase</keyword>
<dbReference type="Pfam" id="PF01156">
    <property type="entry name" value="IU_nuc_hydro"/>
    <property type="match status" value="1"/>
</dbReference>
<accession>A0A7S3L5G3</accession>
<dbReference type="EMBL" id="HBIM01011527">
    <property type="protein sequence ID" value="CAE0412269.1"/>
    <property type="molecule type" value="Transcribed_RNA"/>
</dbReference>
<feature type="domain" description="Inosine/uridine-preferring nucleoside hydrolase" evidence="4">
    <location>
        <begin position="6"/>
        <end position="316"/>
    </location>
</feature>
<proteinExistence type="inferred from homology"/>
<dbReference type="Gene3D" id="3.90.245.10">
    <property type="entry name" value="Ribonucleoside hydrolase-like"/>
    <property type="match status" value="1"/>
</dbReference>
<dbReference type="InterPro" id="IPR001910">
    <property type="entry name" value="Inosine/uridine_hydrolase_dom"/>
</dbReference>